<organism evidence="1 2">
    <name type="scientific">Rubroshorea leprosula</name>
    <dbReference type="NCBI Taxonomy" id="152421"/>
    <lineage>
        <taxon>Eukaryota</taxon>
        <taxon>Viridiplantae</taxon>
        <taxon>Streptophyta</taxon>
        <taxon>Embryophyta</taxon>
        <taxon>Tracheophyta</taxon>
        <taxon>Spermatophyta</taxon>
        <taxon>Magnoliopsida</taxon>
        <taxon>eudicotyledons</taxon>
        <taxon>Gunneridae</taxon>
        <taxon>Pentapetalae</taxon>
        <taxon>rosids</taxon>
        <taxon>malvids</taxon>
        <taxon>Malvales</taxon>
        <taxon>Dipterocarpaceae</taxon>
        <taxon>Rubroshorea</taxon>
    </lineage>
</organism>
<comment type="caution">
    <text evidence="1">The sequence shown here is derived from an EMBL/GenBank/DDBJ whole genome shotgun (WGS) entry which is preliminary data.</text>
</comment>
<dbReference type="Proteomes" id="UP001054252">
    <property type="component" value="Unassembled WGS sequence"/>
</dbReference>
<gene>
    <name evidence="1" type="ORF">SLEP1_g4928</name>
</gene>
<reference evidence="1 2" key="1">
    <citation type="journal article" date="2021" name="Commun. Biol.">
        <title>The genome of Shorea leprosula (Dipterocarpaceae) highlights the ecological relevance of drought in aseasonal tropical rainforests.</title>
        <authorList>
            <person name="Ng K.K.S."/>
            <person name="Kobayashi M.J."/>
            <person name="Fawcett J.A."/>
            <person name="Hatakeyama M."/>
            <person name="Paape T."/>
            <person name="Ng C.H."/>
            <person name="Ang C.C."/>
            <person name="Tnah L.H."/>
            <person name="Lee C.T."/>
            <person name="Nishiyama T."/>
            <person name="Sese J."/>
            <person name="O'Brien M.J."/>
            <person name="Copetti D."/>
            <person name="Mohd Noor M.I."/>
            <person name="Ong R.C."/>
            <person name="Putra M."/>
            <person name="Sireger I.Z."/>
            <person name="Indrioko S."/>
            <person name="Kosugi Y."/>
            <person name="Izuno A."/>
            <person name="Isagi Y."/>
            <person name="Lee S.L."/>
            <person name="Shimizu K.K."/>
        </authorList>
    </citation>
    <scope>NUCLEOTIDE SEQUENCE [LARGE SCALE GENOMIC DNA]</scope>
    <source>
        <strain evidence="1">214</strain>
    </source>
</reference>
<dbReference type="AlphaFoldDB" id="A0AAV5I0T3"/>
<evidence type="ECO:0000313" key="2">
    <source>
        <dbReference type="Proteomes" id="UP001054252"/>
    </source>
</evidence>
<protein>
    <submittedName>
        <fullName evidence="1">Uncharacterized protein</fullName>
    </submittedName>
</protein>
<keyword evidence="2" id="KW-1185">Reference proteome</keyword>
<sequence length="67" mass="7357">MSQSTKFKVVQLSVPQTGISKPSFLPPSTLECLEWASSILLVILGFGRLLSCSSTAMQRQEKEGKKK</sequence>
<name>A0AAV5I0T3_9ROSI</name>
<evidence type="ECO:0000313" key="1">
    <source>
        <dbReference type="EMBL" id="GKU90999.1"/>
    </source>
</evidence>
<dbReference type="EMBL" id="BPVZ01000004">
    <property type="protein sequence ID" value="GKU90999.1"/>
    <property type="molecule type" value="Genomic_DNA"/>
</dbReference>
<proteinExistence type="predicted"/>
<accession>A0AAV5I0T3</accession>